<keyword evidence="3" id="KW-1185">Reference proteome</keyword>
<gene>
    <name evidence="2" type="ORF">BC349_19375</name>
</gene>
<proteinExistence type="predicted"/>
<feature type="compositionally biased region" description="Low complexity" evidence="1">
    <location>
        <begin position="229"/>
        <end position="279"/>
    </location>
</feature>
<reference evidence="2 3" key="1">
    <citation type="submission" date="2016-07" db="EMBL/GenBank/DDBJ databases">
        <title>Genome analysis of Flavihumibacter stibioxidans YS-17.</title>
        <authorList>
            <person name="Shi K."/>
            <person name="Han Y."/>
            <person name="Wang G."/>
        </authorList>
    </citation>
    <scope>NUCLEOTIDE SEQUENCE [LARGE SCALE GENOMIC DNA]</scope>
    <source>
        <strain evidence="2 3">YS-17</strain>
    </source>
</reference>
<evidence type="ECO:0000256" key="1">
    <source>
        <dbReference type="SAM" id="MobiDB-lite"/>
    </source>
</evidence>
<dbReference type="EMBL" id="MBUA01000002">
    <property type="protein sequence ID" value="MBC6490645.1"/>
    <property type="molecule type" value="Genomic_DNA"/>
</dbReference>
<dbReference type="InterPro" id="IPR022385">
    <property type="entry name" value="Rhs_assc_core"/>
</dbReference>
<dbReference type="Proteomes" id="UP000765802">
    <property type="component" value="Unassembled WGS sequence"/>
</dbReference>
<name>A0ABR7M7D8_9BACT</name>
<sequence>MSGINSKAMNFGSPENKKGYNGNEIQNKEFSDGSGLDMYDFNACTYDQQIGRFIQIDPESEEADQESWSPFHFGYNNPIRYGDPDGRIPIPLIVIGVKFLVGAAVEYGSQVYDNYKEGKRGGDMWKPQGAGGVGKIVLNGATSTVDPSGGLGKKIVIGTATNVVESVGGQILDGKKVDPGQTVKDVIVSTVAGNAKVDGSKTVSSLEKKADKLERVAKNSPSARNGVQAAEARNAANNANIRNEAAGTATTETTESTINKKTSNLSFSSGGNGGFYNPNAPRQDNTYIKKPVLLPIRQ</sequence>
<evidence type="ECO:0008006" key="4">
    <source>
        <dbReference type="Google" id="ProtNLM"/>
    </source>
</evidence>
<feature type="region of interest" description="Disordered" evidence="1">
    <location>
        <begin position="219"/>
        <end position="287"/>
    </location>
</feature>
<comment type="caution">
    <text evidence="2">The sequence shown here is derived from an EMBL/GenBank/DDBJ whole genome shotgun (WGS) entry which is preliminary data.</text>
</comment>
<feature type="region of interest" description="Disordered" evidence="1">
    <location>
        <begin position="1"/>
        <end position="26"/>
    </location>
</feature>
<dbReference type="NCBIfam" id="TIGR03696">
    <property type="entry name" value="Rhs_assc_core"/>
    <property type="match status" value="1"/>
</dbReference>
<accession>A0ABR7M7D8</accession>
<evidence type="ECO:0000313" key="3">
    <source>
        <dbReference type="Proteomes" id="UP000765802"/>
    </source>
</evidence>
<protein>
    <recommendedName>
        <fullName evidence="4">RHS repeat-associated core domain-containing protein</fullName>
    </recommendedName>
</protein>
<evidence type="ECO:0000313" key="2">
    <source>
        <dbReference type="EMBL" id="MBC6490645.1"/>
    </source>
</evidence>
<dbReference type="Gene3D" id="2.180.10.10">
    <property type="entry name" value="RHS repeat-associated core"/>
    <property type="match status" value="1"/>
</dbReference>
<organism evidence="2 3">
    <name type="scientific">Flavihumibacter stibioxidans</name>
    <dbReference type="NCBI Taxonomy" id="1834163"/>
    <lineage>
        <taxon>Bacteria</taxon>
        <taxon>Pseudomonadati</taxon>
        <taxon>Bacteroidota</taxon>
        <taxon>Chitinophagia</taxon>
        <taxon>Chitinophagales</taxon>
        <taxon>Chitinophagaceae</taxon>
        <taxon>Flavihumibacter</taxon>
    </lineage>
</organism>